<evidence type="ECO:0000313" key="3">
    <source>
        <dbReference type="Proteomes" id="UP000664859"/>
    </source>
</evidence>
<keyword evidence="1" id="KW-1133">Transmembrane helix</keyword>
<dbReference type="OrthoDB" id="57998at2759"/>
<keyword evidence="3" id="KW-1185">Reference proteome</keyword>
<protein>
    <submittedName>
        <fullName evidence="2">Uncharacterized protein</fullName>
    </submittedName>
</protein>
<dbReference type="AlphaFoldDB" id="A0A836C9M1"/>
<dbReference type="Pfam" id="PF06522">
    <property type="entry name" value="B12D"/>
    <property type="match status" value="1"/>
</dbReference>
<proteinExistence type="predicted"/>
<accession>A0A836C9M1</accession>
<organism evidence="2 3">
    <name type="scientific">Tribonema minus</name>
    <dbReference type="NCBI Taxonomy" id="303371"/>
    <lineage>
        <taxon>Eukaryota</taxon>
        <taxon>Sar</taxon>
        <taxon>Stramenopiles</taxon>
        <taxon>Ochrophyta</taxon>
        <taxon>PX clade</taxon>
        <taxon>Xanthophyceae</taxon>
        <taxon>Tribonematales</taxon>
        <taxon>Tribonemataceae</taxon>
        <taxon>Tribonema</taxon>
    </lineage>
</organism>
<evidence type="ECO:0000256" key="1">
    <source>
        <dbReference type="SAM" id="Phobius"/>
    </source>
</evidence>
<keyword evidence="1" id="KW-0472">Membrane</keyword>
<dbReference type="Proteomes" id="UP000664859">
    <property type="component" value="Unassembled WGS sequence"/>
</dbReference>
<feature type="transmembrane region" description="Helical" evidence="1">
    <location>
        <begin position="20"/>
        <end position="44"/>
    </location>
</feature>
<dbReference type="InterPro" id="IPR010530">
    <property type="entry name" value="B12D"/>
</dbReference>
<reference evidence="2" key="1">
    <citation type="submission" date="2021-02" db="EMBL/GenBank/DDBJ databases">
        <title>First Annotated Genome of the Yellow-green Alga Tribonema minus.</title>
        <authorList>
            <person name="Mahan K.M."/>
        </authorList>
    </citation>
    <scope>NUCLEOTIDE SEQUENCE</scope>
    <source>
        <strain evidence="2">UTEX B ZZ1240</strain>
    </source>
</reference>
<keyword evidence="1" id="KW-0812">Transmembrane</keyword>
<sequence length="66" mass="7339">MSSGAQYNKSAKDIWLGDRGAWPIIGIISTALTVGTICGFRTLFFNSDVRVSKHSRKSVLREEQTH</sequence>
<evidence type="ECO:0000313" key="2">
    <source>
        <dbReference type="EMBL" id="KAG5176933.1"/>
    </source>
</evidence>
<gene>
    <name evidence="2" type="ORF">JKP88DRAFT_227228</name>
</gene>
<dbReference type="EMBL" id="JAFCMP010000531">
    <property type="protein sequence ID" value="KAG5176933.1"/>
    <property type="molecule type" value="Genomic_DNA"/>
</dbReference>
<comment type="caution">
    <text evidence="2">The sequence shown here is derived from an EMBL/GenBank/DDBJ whole genome shotgun (WGS) entry which is preliminary data.</text>
</comment>
<name>A0A836C9M1_9STRA</name>